<feature type="region of interest" description="Disordered" evidence="3">
    <location>
        <begin position="583"/>
        <end position="631"/>
    </location>
</feature>
<evidence type="ECO:0000256" key="3">
    <source>
        <dbReference type="SAM" id="MobiDB-lite"/>
    </source>
</evidence>
<feature type="compositionally biased region" description="Polar residues" evidence="3">
    <location>
        <begin position="583"/>
        <end position="604"/>
    </location>
</feature>
<feature type="disulfide bond" evidence="2">
    <location>
        <begin position="301"/>
        <end position="313"/>
    </location>
</feature>
<evidence type="ECO:0008006" key="6">
    <source>
        <dbReference type="Google" id="ProtNLM"/>
    </source>
</evidence>
<evidence type="ECO:0000256" key="2">
    <source>
        <dbReference type="PROSITE-ProRule" id="PRU00124"/>
    </source>
</evidence>
<feature type="compositionally biased region" description="Basic and acidic residues" evidence="3">
    <location>
        <begin position="76"/>
        <end position="92"/>
    </location>
</feature>
<dbReference type="PROSITE" id="PS01209">
    <property type="entry name" value="LDLRA_1"/>
    <property type="match status" value="1"/>
</dbReference>
<keyword evidence="4" id="KW-1133">Transmembrane helix</keyword>
<reference evidence="5" key="1">
    <citation type="submission" date="2018-10" db="EMBL/GenBank/DDBJ databases">
        <title>Transcriptome assembly of Aceria tosichella (Wheat curl mite) Type 2.</title>
        <authorList>
            <person name="Scully E.D."/>
            <person name="Geib S.M."/>
            <person name="Palmer N.A."/>
            <person name="Gupta A.K."/>
            <person name="Sarath G."/>
            <person name="Tatineni S."/>
        </authorList>
    </citation>
    <scope>NUCLEOTIDE SEQUENCE</scope>
    <source>
        <strain evidence="5">LincolnNE</strain>
    </source>
</reference>
<dbReference type="InterPro" id="IPR035914">
    <property type="entry name" value="Sperma_CUB_dom_sf"/>
</dbReference>
<gene>
    <name evidence="5" type="ORF">g.12852</name>
</gene>
<dbReference type="AlphaFoldDB" id="A0A6G1SAK5"/>
<dbReference type="Gene3D" id="4.10.400.10">
    <property type="entry name" value="Low-density Lipoprotein Receptor"/>
    <property type="match status" value="1"/>
</dbReference>
<feature type="transmembrane region" description="Helical" evidence="4">
    <location>
        <begin position="126"/>
        <end position="145"/>
    </location>
</feature>
<dbReference type="SUPFAM" id="SSF57424">
    <property type="entry name" value="LDL receptor-like module"/>
    <property type="match status" value="1"/>
</dbReference>
<evidence type="ECO:0000256" key="1">
    <source>
        <dbReference type="ARBA" id="ARBA00023157"/>
    </source>
</evidence>
<organism evidence="5">
    <name type="scientific">Aceria tosichella</name>
    <name type="common">wheat curl mite</name>
    <dbReference type="NCBI Taxonomy" id="561515"/>
    <lineage>
        <taxon>Eukaryota</taxon>
        <taxon>Metazoa</taxon>
        <taxon>Ecdysozoa</taxon>
        <taxon>Arthropoda</taxon>
        <taxon>Chelicerata</taxon>
        <taxon>Arachnida</taxon>
        <taxon>Acari</taxon>
        <taxon>Acariformes</taxon>
        <taxon>Trombidiformes</taxon>
        <taxon>Prostigmata</taxon>
        <taxon>Eupodina</taxon>
        <taxon>Eriophyoidea</taxon>
        <taxon>Eriophyidae</taxon>
        <taxon>Eriophyinae</taxon>
        <taxon>Aceriini</taxon>
        <taxon>Aceria</taxon>
    </lineage>
</organism>
<dbReference type="CDD" id="cd00112">
    <property type="entry name" value="LDLa"/>
    <property type="match status" value="1"/>
</dbReference>
<dbReference type="InterPro" id="IPR002172">
    <property type="entry name" value="LDrepeatLR_classA_rpt"/>
</dbReference>
<keyword evidence="4" id="KW-0812">Transmembrane</keyword>
<feature type="disulfide bond" evidence="2">
    <location>
        <begin position="320"/>
        <end position="335"/>
    </location>
</feature>
<dbReference type="PROSITE" id="PS50068">
    <property type="entry name" value="LDLRA_2"/>
    <property type="match status" value="1"/>
</dbReference>
<feature type="transmembrane region" description="Helical" evidence="4">
    <location>
        <begin position="346"/>
        <end position="368"/>
    </location>
</feature>
<keyword evidence="4" id="KW-0472">Membrane</keyword>
<dbReference type="SMART" id="SM00192">
    <property type="entry name" value="LDLa"/>
    <property type="match status" value="1"/>
</dbReference>
<feature type="disulfide bond" evidence="2">
    <location>
        <begin position="308"/>
        <end position="326"/>
    </location>
</feature>
<feature type="region of interest" description="Disordered" evidence="3">
    <location>
        <begin position="57"/>
        <end position="103"/>
    </location>
</feature>
<feature type="compositionally biased region" description="Low complexity" evidence="3">
    <location>
        <begin position="605"/>
        <end position="616"/>
    </location>
</feature>
<proteinExistence type="predicted"/>
<dbReference type="PANTHER" id="PTHR24652">
    <property type="entry name" value="LOW-DENSITY LIPOPROTEIN RECEPTOR CLASS A DOMAIN-CONTAINING PROTEIN 2"/>
    <property type="match status" value="1"/>
</dbReference>
<dbReference type="InterPro" id="IPR042333">
    <property type="entry name" value="LRAD2/Mig-13-like"/>
</dbReference>
<dbReference type="InterPro" id="IPR023415">
    <property type="entry name" value="LDLR_class-A_CS"/>
</dbReference>
<dbReference type="SUPFAM" id="SSF49854">
    <property type="entry name" value="Spermadhesin, CUB domain"/>
    <property type="match status" value="1"/>
</dbReference>
<evidence type="ECO:0000313" key="5">
    <source>
        <dbReference type="EMBL" id="MDE46973.1"/>
    </source>
</evidence>
<dbReference type="InterPro" id="IPR036055">
    <property type="entry name" value="LDL_receptor-like_sf"/>
</dbReference>
<dbReference type="Pfam" id="PF00057">
    <property type="entry name" value="Ldl_recept_a"/>
    <property type="match status" value="1"/>
</dbReference>
<name>A0A6G1SAK5_9ACAR</name>
<keyword evidence="1 2" id="KW-1015">Disulfide bond</keyword>
<dbReference type="EMBL" id="GGYP01002202">
    <property type="protein sequence ID" value="MDE46973.1"/>
    <property type="molecule type" value="Transcribed_RNA"/>
</dbReference>
<evidence type="ECO:0000256" key="4">
    <source>
        <dbReference type="SAM" id="Phobius"/>
    </source>
</evidence>
<accession>A0A6G1SAK5</accession>
<dbReference type="Gene3D" id="2.60.120.290">
    <property type="entry name" value="Spermadhesin, CUB domain"/>
    <property type="match status" value="1"/>
</dbReference>
<sequence length="631" mass="69754">MNSRSPKDKRANGSKCNNNNNNYYNHLLRPMTRLRRCCCGCCRCCCDGSWTDWHNQFRSPRSRPDDHRPQPRRCCGRHEITPPQERKNHETSSRLYLPPSPPPPPPLKLMDYVFKTKRSPLGARRAPSLLLLLYCFIIILVSTLVKPSLTSVNTYYQNALVTQPNNKNSGQYQISQLCSQRSPFPITRRVEGAVLSSGPDDTDLNCTVTFRTKSAQQHFVIRFEELKLSCDDHLVLFDGDLDYGQPSIKDFSCRDNMAGVPVIKTTGTFLTMRYTSDGVSKLNDGFRLVVTAAFDVSMAECPPEYVFCRNQLCIARSLFCDGVNHCVDESDEKGCSGPDETIELPYALGFFVMLILFISAGVIVCIILHCRRDQASPYDQYQHHLQRAFGNVPLQTSSSLMFGPHHHHHQSQPQYQFFQPANVSPYMTPHMTPHHHMTPAAAAMAAQQQAAIFATLPRGYSTLPLNLIRGQPQQQQQQQQAQAILAAKTNANANELTTSTAGTMLANHSQPGQEYLMMAGLNGPHLVHPGSYALGPLQATQMAQSAAATVQLQQQHAQNLANSQSILSSSTTNAALGTNRFAQHQQQRMAATPPTASGANQAGQTTTSMTTTTNNNNGGGGTLRERTGSGQ</sequence>
<protein>
    <recommendedName>
        <fullName evidence="6">CUB domain-containing protein</fullName>
    </recommendedName>
</protein>